<dbReference type="CDD" id="cd04043">
    <property type="entry name" value="C2_Munc13_fungal"/>
    <property type="match status" value="1"/>
</dbReference>
<dbReference type="PROSITE" id="PS50004">
    <property type="entry name" value="C2"/>
    <property type="match status" value="1"/>
</dbReference>
<comment type="caution">
    <text evidence="5">The sequence shown here is derived from an EMBL/GenBank/DDBJ whole genome shotgun (WGS) entry which is preliminary data.</text>
</comment>
<dbReference type="OrthoDB" id="2015333at2759"/>
<dbReference type="InterPro" id="IPR014770">
    <property type="entry name" value="Munc13_1"/>
</dbReference>
<dbReference type="PANTHER" id="PTHR47263:SF1">
    <property type="entry name" value="C2 DOMAIN PROTEIN (AFU_ORTHOLOGUE AFUA_7G02350)"/>
    <property type="match status" value="1"/>
</dbReference>
<evidence type="ECO:0008006" key="7">
    <source>
        <dbReference type="Google" id="ProtNLM"/>
    </source>
</evidence>
<dbReference type="InterPro" id="IPR014772">
    <property type="entry name" value="Munc13_dom-2"/>
</dbReference>
<evidence type="ECO:0000313" key="6">
    <source>
        <dbReference type="Proteomes" id="UP000187013"/>
    </source>
</evidence>
<feature type="region of interest" description="Disordered" evidence="1">
    <location>
        <begin position="63"/>
        <end position="92"/>
    </location>
</feature>
<dbReference type="Gene3D" id="2.60.40.150">
    <property type="entry name" value="C2 domain"/>
    <property type="match status" value="1"/>
</dbReference>
<dbReference type="InterPro" id="IPR035892">
    <property type="entry name" value="C2_domain_sf"/>
</dbReference>
<dbReference type="PROSITE" id="PS51258">
    <property type="entry name" value="MHD1"/>
    <property type="match status" value="1"/>
</dbReference>
<sequence length="1332" mass="151363">MSQSSKDKRSLQSSTSSTEKTVTVPSVSLAYTPRIAGPELYVYTLKLLLLEYTNEPRFRKFQAAAGSPQPTAVQQQPPLVRRTPRRNFSGEDETSRIFQISNGFKNTPNKVIKESDCLQDALPRLENQLSKIAIKEVKISNENLRRSLLKFYNDVFLNPSMRSTLDYMERFEELVVHFTKAANGELNKLVIGNVQKELHAQVSFFIDLVINISKNLPTELVIKLQRYKESSTPQRHRFREVRTPSNDTSTSTASSSSSASSSASSLASSRATPRIPSIEKPTPPKPTFRLEEITHSGFFKELFGVDDIKLQQDVVKVIKEPLADIYCKELSAIGDSIRKGTGALQMKDFPSEKDYNLWANIELSEIGYLKDKFNPEGKPSNPTSMPHSMVPENPRDAFVALSCRIFKHENSVSMNALNLSKSALFFLQRASKCWRVEFFSTLSCLVYTAANLSILQDSELNEKLTENVFNFMQSKILRSEIHMDTSMWNDVDQQQWIVNLYHTSNQCVMSLDNLLSALYSFTKPKFSPILSFYYTYIEADPAMILFKELTGGLDFDVKIKKRLRKTIFKASEDYYLSLLDKVPKDKSIEIQHVQNVGELIIKEIQSLQKRYNKPLLDIINIPFESASVLIQAFASDAPVMIRRVEKYTSVGPTDALEMYDVFKELRNIYSQVQTKKAFPINVEKLFTKYLSQLCDEASAKVLGVIKESIKNENWEPVNPEVHYSASVVDIFRMINASIGLFKRLEWQNNYQIAKIITFLLKSFSDGLHYYAGVILKMIEEDLSDDTSEFIISEDDNKENNLGSEKSKTSWMDGMKSALRNSQPIELPEPYQFKPQTCVLLNNLNSVIEKLNDLDAQLNLEELSDTIKIFESKHQKTKSIANNIEQQLHQLYTIRVIGAENIRGFSSIDGLSNPTLSLVDTSQQREIAKTKIIRKSINPVWDEEFEMEIPVGNTRTIALTIWHRPSGKLRRSSHEVCGKCSFLLDSKRYTDDGFPNAVTLDLDTQGKVFLEISLESEKLDAVFCIGRAYRTVSRALDRAIELITHKFSAFVNFAFSRSTLKAVCGTHGTTQSPKGVIYDAIVPLFDYLNANLNILASKLTQQLLFRIMLRAWSSILAAADGLLLPSLSMAKIKKLQSTKSLWGNAMHALGNSSVVGYGRPLTQREIEVIFIWLNALCIDFFHNGGEGPPLGDLKNKYYQTILLIPVYYDESISALKKEAERLAPEYTKYLQQKTLETNSPRATSTRSKTIARKKTIMANATRKNRKKAEMDVQNDESDPLERSAETLDIVLRTLMAKDEVEYVQKQLHNRKKIRKSLTTERRVQAAIRGQKIK</sequence>
<dbReference type="SMART" id="SM00239">
    <property type="entry name" value="C2"/>
    <property type="match status" value="1"/>
</dbReference>
<feature type="domain" description="C2" evidence="2">
    <location>
        <begin position="871"/>
        <end position="997"/>
    </location>
</feature>
<proteinExistence type="predicted"/>
<feature type="compositionally biased region" description="Low complexity" evidence="1">
    <location>
        <begin position="13"/>
        <end position="23"/>
    </location>
</feature>
<evidence type="ECO:0000313" key="5">
    <source>
        <dbReference type="EMBL" id="GAV51224.1"/>
    </source>
</evidence>
<organism evidence="5 6">
    <name type="scientific">Zygosaccharomyces rouxii</name>
    <dbReference type="NCBI Taxonomy" id="4956"/>
    <lineage>
        <taxon>Eukaryota</taxon>
        <taxon>Fungi</taxon>
        <taxon>Dikarya</taxon>
        <taxon>Ascomycota</taxon>
        <taxon>Saccharomycotina</taxon>
        <taxon>Saccharomycetes</taxon>
        <taxon>Saccharomycetales</taxon>
        <taxon>Saccharomycetaceae</taxon>
        <taxon>Zygosaccharomyces</taxon>
    </lineage>
</organism>
<feature type="domain" description="MHD1" evidence="3">
    <location>
        <begin position="656"/>
        <end position="774"/>
    </location>
</feature>
<accession>A0A1Q3A665</accession>
<feature type="compositionally biased region" description="Low complexity" evidence="1">
    <location>
        <begin position="248"/>
        <end position="272"/>
    </location>
</feature>
<protein>
    <recommendedName>
        <fullName evidence="7">C2 domain-containing protein</fullName>
    </recommendedName>
</protein>
<feature type="region of interest" description="Disordered" evidence="1">
    <location>
        <begin position="1"/>
        <end position="23"/>
    </location>
</feature>
<dbReference type="EMBL" id="BDGX01000030">
    <property type="protein sequence ID" value="GAV51224.1"/>
    <property type="molecule type" value="Genomic_DNA"/>
</dbReference>
<evidence type="ECO:0000256" key="1">
    <source>
        <dbReference type="SAM" id="MobiDB-lite"/>
    </source>
</evidence>
<dbReference type="SUPFAM" id="SSF49562">
    <property type="entry name" value="C2 domain (Calcium/lipid-binding domain, CaLB)"/>
    <property type="match status" value="1"/>
</dbReference>
<evidence type="ECO:0000259" key="2">
    <source>
        <dbReference type="PROSITE" id="PS50004"/>
    </source>
</evidence>
<dbReference type="Pfam" id="PF00168">
    <property type="entry name" value="C2"/>
    <property type="match status" value="1"/>
</dbReference>
<dbReference type="eggNOG" id="ENOG502QQWJ">
    <property type="taxonomic scope" value="Eukaryota"/>
</dbReference>
<feature type="compositionally biased region" description="Polar residues" evidence="1">
    <location>
        <begin position="68"/>
        <end position="77"/>
    </location>
</feature>
<evidence type="ECO:0000259" key="4">
    <source>
        <dbReference type="PROSITE" id="PS51259"/>
    </source>
</evidence>
<name>A0A1Q3A665_ZYGRO</name>
<dbReference type="Gene3D" id="1.20.58.1100">
    <property type="match status" value="1"/>
</dbReference>
<feature type="compositionally biased region" description="Basic and acidic residues" evidence="1">
    <location>
        <begin position="1"/>
        <end position="10"/>
    </location>
</feature>
<dbReference type="PROSITE" id="PS51259">
    <property type="entry name" value="MHD2"/>
    <property type="match status" value="1"/>
</dbReference>
<feature type="region of interest" description="Disordered" evidence="1">
    <location>
        <begin position="233"/>
        <end position="289"/>
    </location>
</feature>
<reference evidence="5 6" key="1">
    <citation type="submission" date="2016-08" db="EMBL/GenBank/DDBJ databases">
        <title>Draft genome sequence of allopolyploid Zygosaccharomyces rouxii.</title>
        <authorList>
            <person name="Watanabe J."/>
            <person name="Uehara K."/>
            <person name="Mogi Y."/>
            <person name="Tsukioka Y."/>
        </authorList>
    </citation>
    <scope>NUCLEOTIDE SEQUENCE [LARGE SCALE GENOMIC DNA]</scope>
    <source>
        <strain evidence="5 6">NBRC 110957</strain>
    </source>
</reference>
<dbReference type="InterPro" id="IPR000008">
    <property type="entry name" value="C2_dom"/>
</dbReference>
<dbReference type="InterPro" id="IPR052811">
    <property type="entry name" value="Glucose_resp_signaling"/>
</dbReference>
<dbReference type="PANTHER" id="PTHR47263">
    <property type="entry name" value="ADENYLATE CYCLASE ACTIVATION PROTEIN GIT1"/>
    <property type="match status" value="1"/>
</dbReference>
<dbReference type="Gene3D" id="1.10.357.50">
    <property type="match status" value="1"/>
</dbReference>
<feature type="domain" description="MHD2" evidence="4">
    <location>
        <begin position="1077"/>
        <end position="1218"/>
    </location>
</feature>
<dbReference type="Proteomes" id="UP000187013">
    <property type="component" value="Unassembled WGS sequence"/>
</dbReference>
<gene>
    <name evidence="5" type="ORF">ZYGR_0AD04070</name>
</gene>
<evidence type="ECO:0000259" key="3">
    <source>
        <dbReference type="PROSITE" id="PS51258"/>
    </source>
</evidence>